<dbReference type="Pfam" id="PF04117">
    <property type="entry name" value="Mpv17_PMP22"/>
    <property type="match status" value="1"/>
</dbReference>
<dbReference type="Proteomes" id="UP000001307">
    <property type="component" value="Unassembled WGS sequence"/>
</dbReference>
<protein>
    <recommendedName>
        <fullName evidence="6">Mitochondrial inner membrane protein Mpv17</fullName>
    </recommendedName>
    <alternativeName>
        <fullName evidence="7">Protein Mpv17</fullName>
    </alternativeName>
</protein>
<dbReference type="InterPro" id="IPR007248">
    <property type="entry name" value="Mpv17_PMP22"/>
</dbReference>
<feature type="transmembrane region" description="Helical" evidence="8">
    <location>
        <begin position="43"/>
        <end position="63"/>
    </location>
</feature>
<evidence type="ECO:0000256" key="8">
    <source>
        <dbReference type="RuleBase" id="RU363053"/>
    </source>
</evidence>
<comment type="subcellular location">
    <subcellularLocation>
        <location evidence="1">Membrane</location>
        <topology evidence="1">Multi-pass membrane protein</topology>
    </subcellularLocation>
</comment>
<evidence type="ECO:0000256" key="6">
    <source>
        <dbReference type="ARBA" id="ARBA00049743"/>
    </source>
</evidence>
<sequence>MIRQLAAKWPKATQIMISASIAASSDATVQIITEPIFDHSRTFRFFSIYVFFAGPLNLGWLLALNRFGLRPVPAVFADQFVFYPFLLTAIVSLAAYGKALQADAKHLWRQAELPVMTELISGVVADLPELMPKAWCWWIPAQLLIFSYVPILYRLTAVMCASYCWNLYLSFEINSEKK</sequence>
<feature type="transmembrane region" description="Helical" evidence="8">
    <location>
        <begin position="75"/>
        <end position="96"/>
    </location>
</feature>
<reference evidence="9 10" key="1">
    <citation type="journal article" date="2010" name="Science">
        <title>Plasticity of animal genome architecture unmasked by rapid evolution of a pelagic tunicate.</title>
        <authorList>
            <person name="Denoeud F."/>
            <person name="Henriet S."/>
            <person name="Mungpakdee S."/>
            <person name="Aury J.M."/>
            <person name="Da Silva C."/>
            <person name="Brinkmann H."/>
            <person name="Mikhaleva J."/>
            <person name="Olsen L.C."/>
            <person name="Jubin C."/>
            <person name="Canestro C."/>
            <person name="Bouquet J.M."/>
            <person name="Danks G."/>
            <person name="Poulain J."/>
            <person name="Campsteijn C."/>
            <person name="Adamski M."/>
            <person name="Cross I."/>
            <person name="Yadetie F."/>
            <person name="Muffato M."/>
            <person name="Louis A."/>
            <person name="Butcher S."/>
            <person name="Tsagkogeorga G."/>
            <person name="Konrad A."/>
            <person name="Singh S."/>
            <person name="Jensen M.F."/>
            <person name="Cong E.H."/>
            <person name="Eikeseth-Otteraa H."/>
            <person name="Noel B."/>
            <person name="Anthouard V."/>
            <person name="Porcel B.M."/>
            <person name="Kachouri-Lafond R."/>
            <person name="Nishino A."/>
            <person name="Ugolini M."/>
            <person name="Chourrout P."/>
            <person name="Nishida H."/>
            <person name="Aasland R."/>
            <person name="Huzurbazar S."/>
            <person name="Westhof E."/>
            <person name="Delsuc F."/>
            <person name="Lehrach H."/>
            <person name="Reinhardt R."/>
            <person name="Weissenbach J."/>
            <person name="Roy S.W."/>
            <person name="Artiguenave F."/>
            <person name="Postlethwait J.H."/>
            <person name="Manak J.R."/>
            <person name="Thompson E.M."/>
            <person name="Jaillon O."/>
            <person name="Du Pasquier L."/>
            <person name="Boudinot P."/>
            <person name="Liberles D.A."/>
            <person name="Volff J.N."/>
            <person name="Philippe H."/>
            <person name="Lenhard B."/>
            <person name="Roest Crollius H."/>
            <person name="Wincker P."/>
            <person name="Chourrout D."/>
        </authorList>
    </citation>
    <scope>NUCLEOTIDE SEQUENCE [LARGE SCALE GENOMIC DNA]</scope>
</reference>
<keyword evidence="4 8" id="KW-1133">Transmembrane helix</keyword>
<dbReference type="AlphaFoldDB" id="E4X4N4"/>
<dbReference type="GO" id="GO:0005737">
    <property type="term" value="C:cytoplasm"/>
    <property type="evidence" value="ECO:0007669"/>
    <property type="project" value="TreeGrafter"/>
</dbReference>
<keyword evidence="5 8" id="KW-0472">Membrane</keyword>
<keyword evidence="10" id="KW-1185">Reference proteome</keyword>
<dbReference type="GO" id="GO:0016020">
    <property type="term" value="C:membrane"/>
    <property type="evidence" value="ECO:0007669"/>
    <property type="project" value="UniProtKB-SubCell"/>
</dbReference>
<feature type="transmembrane region" description="Helical" evidence="8">
    <location>
        <begin position="151"/>
        <end position="171"/>
    </location>
</feature>
<accession>E4X4N4</accession>
<evidence type="ECO:0000313" key="10">
    <source>
        <dbReference type="Proteomes" id="UP000001307"/>
    </source>
</evidence>
<dbReference type="EMBL" id="FN653024">
    <property type="protein sequence ID" value="CBY24024.1"/>
    <property type="molecule type" value="Genomic_DNA"/>
</dbReference>
<keyword evidence="3 8" id="KW-0812">Transmembrane</keyword>
<evidence type="ECO:0000256" key="2">
    <source>
        <dbReference type="ARBA" id="ARBA00006824"/>
    </source>
</evidence>
<dbReference type="PANTHER" id="PTHR11266:SF17">
    <property type="entry name" value="PROTEIN MPV17"/>
    <property type="match status" value="1"/>
</dbReference>
<evidence type="ECO:0000256" key="4">
    <source>
        <dbReference type="ARBA" id="ARBA00022989"/>
    </source>
</evidence>
<evidence type="ECO:0000256" key="1">
    <source>
        <dbReference type="ARBA" id="ARBA00004141"/>
    </source>
</evidence>
<evidence type="ECO:0000313" key="9">
    <source>
        <dbReference type="EMBL" id="CBY24024.1"/>
    </source>
</evidence>
<proteinExistence type="inferred from homology"/>
<comment type="similarity">
    <text evidence="2 8">Belongs to the peroxisomal membrane protein PXMP2/4 family.</text>
</comment>
<dbReference type="InParanoid" id="E4X4N4"/>
<evidence type="ECO:0000256" key="3">
    <source>
        <dbReference type="ARBA" id="ARBA00022692"/>
    </source>
</evidence>
<evidence type="ECO:0000256" key="5">
    <source>
        <dbReference type="ARBA" id="ARBA00023136"/>
    </source>
</evidence>
<dbReference type="PANTHER" id="PTHR11266">
    <property type="entry name" value="PEROXISOMAL MEMBRANE PROTEIN 2, PXMP2 MPV17"/>
    <property type="match status" value="1"/>
</dbReference>
<name>E4X4N4_OIKDI</name>
<gene>
    <name evidence="9" type="ORF">GSOID_T00001363001</name>
</gene>
<evidence type="ECO:0000256" key="7">
    <source>
        <dbReference type="ARBA" id="ARBA00049801"/>
    </source>
</evidence>
<organism evidence="9 10">
    <name type="scientific">Oikopleura dioica</name>
    <name type="common">Tunicate</name>
    <dbReference type="NCBI Taxonomy" id="34765"/>
    <lineage>
        <taxon>Eukaryota</taxon>
        <taxon>Metazoa</taxon>
        <taxon>Chordata</taxon>
        <taxon>Tunicata</taxon>
        <taxon>Appendicularia</taxon>
        <taxon>Copelata</taxon>
        <taxon>Oikopleuridae</taxon>
        <taxon>Oikopleura</taxon>
    </lineage>
</organism>